<feature type="compositionally biased region" description="Low complexity" evidence="1">
    <location>
        <begin position="153"/>
        <end position="166"/>
    </location>
</feature>
<evidence type="ECO:0000313" key="3">
    <source>
        <dbReference type="EMBL" id="KAA8572412.1"/>
    </source>
</evidence>
<feature type="compositionally biased region" description="Polar residues" evidence="1">
    <location>
        <begin position="117"/>
        <end position="130"/>
    </location>
</feature>
<organism evidence="3 4">
    <name type="scientific">Monilinia fructicola</name>
    <name type="common">Brown rot fungus</name>
    <name type="synonym">Ciboria fructicola</name>
    <dbReference type="NCBI Taxonomy" id="38448"/>
    <lineage>
        <taxon>Eukaryota</taxon>
        <taxon>Fungi</taxon>
        <taxon>Dikarya</taxon>
        <taxon>Ascomycota</taxon>
        <taxon>Pezizomycotina</taxon>
        <taxon>Leotiomycetes</taxon>
        <taxon>Helotiales</taxon>
        <taxon>Sclerotiniaceae</taxon>
        <taxon>Monilinia</taxon>
    </lineage>
</organism>
<sequence length="181" mass="19709">MVAWAFIGIDGTLATLYVVPSHRGQGLATHIARELILRLGRKEYGDLGFLGESGWVHSDVKEGNRGSEGVMRGLGGEKSWDDPPVPAFIPLNFRVLTAYKDIDAHAAYRRASRKRTQSPNIESAHTTQANRPRPDLAKRARASESEPSHLGGPPRDSTSTPSTRSPAKSYRKQAPVAACPK</sequence>
<reference evidence="3 4" key="1">
    <citation type="submission" date="2019-06" db="EMBL/GenBank/DDBJ databases">
        <title>Genome Sequence of the Brown Rot Fungal Pathogen Monilinia fructicola.</title>
        <authorList>
            <person name="De Miccolis Angelini R.M."/>
            <person name="Landi L."/>
            <person name="Abate D."/>
            <person name="Pollastro S."/>
            <person name="Romanazzi G."/>
            <person name="Faretra F."/>
        </authorList>
    </citation>
    <scope>NUCLEOTIDE SEQUENCE [LARGE SCALE GENOMIC DNA]</scope>
    <source>
        <strain evidence="3 4">Mfrc123</strain>
    </source>
</reference>
<dbReference type="EMBL" id="VICG01000004">
    <property type="protein sequence ID" value="KAA8572412.1"/>
    <property type="molecule type" value="Genomic_DNA"/>
</dbReference>
<dbReference type="AlphaFoldDB" id="A0A5M9JXG9"/>
<feature type="domain" description="N-acetyltransferase" evidence="2">
    <location>
        <begin position="1"/>
        <end position="92"/>
    </location>
</feature>
<evidence type="ECO:0000256" key="1">
    <source>
        <dbReference type="SAM" id="MobiDB-lite"/>
    </source>
</evidence>
<protein>
    <recommendedName>
        <fullName evidence="2">N-acetyltransferase domain-containing protein</fullName>
    </recommendedName>
</protein>
<evidence type="ECO:0000259" key="2">
    <source>
        <dbReference type="PROSITE" id="PS51186"/>
    </source>
</evidence>
<dbReference type="Proteomes" id="UP000322873">
    <property type="component" value="Unassembled WGS sequence"/>
</dbReference>
<dbReference type="InterPro" id="IPR000182">
    <property type="entry name" value="GNAT_dom"/>
</dbReference>
<feature type="compositionally biased region" description="Basic and acidic residues" evidence="1">
    <location>
        <begin position="132"/>
        <end position="147"/>
    </location>
</feature>
<dbReference type="PROSITE" id="PS51186">
    <property type="entry name" value="GNAT"/>
    <property type="match status" value="1"/>
</dbReference>
<dbReference type="VEuPathDB" id="FungiDB:MFRU_003g03640"/>
<dbReference type="Pfam" id="PF08445">
    <property type="entry name" value="FR47"/>
    <property type="match status" value="1"/>
</dbReference>
<proteinExistence type="predicted"/>
<dbReference type="InterPro" id="IPR016181">
    <property type="entry name" value="Acyl_CoA_acyltransferase"/>
</dbReference>
<evidence type="ECO:0000313" key="4">
    <source>
        <dbReference type="Proteomes" id="UP000322873"/>
    </source>
</evidence>
<keyword evidence="4" id="KW-1185">Reference proteome</keyword>
<dbReference type="Gene3D" id="3.40.630.30">
    <property type="match status" value="1"/>
</dbReference>
<gene>
    <name evidence="3" type="ORF">EYC84_003034</name>
</gene>
<comment type="caution">
    <text evidence="3">The sequence shown here is derived from an EMBL/GenBank/DDBJ whole genome shotgun (WGS) entry which is preliminary data.</text>
</comment>
<feature type="region of interest" description="Disordered" evidence="1">
    <location>
        <begin position="110"/>
        <end position="181"/>
    </location>
</feature>
<name>A0A5M9JXG9_MONFR</name>
<dbReference type="CDD" id="cd04301">
    <property type="entry name" value="NAT_SF"/>
    <property type="match status" value="1"/>
</dbReference>
<accession>A0A5M9JXG9</accession>
<dbReference type="SUPFAM" id="SSF55729">
    <property type="entry name" value="Acyl-CoA N-acyltransferases (Nat)"/>
    <property type="match status" value="1"/>
</dbReference>
<dbReference type="GO" id="GO:0016747">
    <property type="term" value="F:acyltransferase activity, transferring groups other than amino-acyl groups"/>
    <property type="evidence" value="ECO:0007669"/>
    <property type="project" value="InterPro"/>
</dbReference>
<dbReference type="InterPro" id="IPR013653">
    <property type="entry name" value="GCN5-like_dom"/>
</dbReference>